<protein>
    <recommendedName>
        <fullName evidence="3">histidine kinase</fullName>
        <ecNumber evidence="3">2.7.13.3</ecNumber>
    </recommendedName>
</protein>
<dbReference type="PROSITE" id="PS50110">
    <property type="entry name" value="RESPONSE_REGULATORY"/>
    <property type="match status" value="1"/>
</dbReference>
<dbReference type="FunFam" id="3.30.565.10:FF:000010">
    <property type="entry name" value="Sensor histidine kinase RcsC"/>
    <property type="match status" value="1"/>
</dbReference>
<dbReference type="RefSeq" id="WP_117381148.1">
    <property type="nucleotide sequence ID" value="NZ_QWDE01000001.1"/>
</dbReference>
<keyword evidence="5 13" id="KW-0597">Phosphoprotein</keyword>
<dbReference type="InterPro" id="IPR011123">
    <property type="entry name" value="Y_Y_Y"/>
</dbReference>
<evidence type="ECO:0000256" key="12">
    <source>
        <dbReference type="ARBA" id="ARBA00023136"/>
    </source>
</evidence>
<proteinExistence type="predicted"/>
<evidence type="ECO:0000259" key="16">
    <source>
        <dbReference type="PROSITE" id="PS50110"/>
    </source>
</evidence>
<dbReference type="CDD" id="cd16922">
    <property type="entry name" value="HATPase_EvgS-ArcB-TorS-like"/>
    <property type="match status" value="1"/>
</dbReference>
<keyword evidence="10" id="KW-0067">ATP-binding</keyword>
<keyword evidence="4" id="KW-1003">Cell membrane</keyword>
<dbReference type="InterPro" id="IPR011110">
    <property type="entry name" value="Reg_prop"/>
</dbReference>
<dbReference type="Pfam" id="PF02518">
    <property type="entry name" value="HATPase_c"/>
    <property type="match status" value="1"/>
</dbReference>
<dbReference type="SMART" id="SM00387">
    <property type="entry name" value="HATPase_c"/>
    <property type="match status" value="1"/>
</dbReference>
<name>A0A3E2NTC5_9SPHI</name>
<comment type="catalytic activity">
    <reaction evidence="1">
        <text>ATP + protein L-histidine = ADP + protein N-phospho-L-histidine.</text>
        <dbReference type="EC" id="2.7.13.3"/>
    </reaction>
</comment>
<evidence type="ECO:0000256" key="13">
    <source>
        <dbReference type="PROSITE-ProRule" id="PRU00169"/>
    </source>
</evidence>
<dbReference type="CDD" id="cd17546">
    <property type="entry name" value="REC_hyHK_CKI1_RcsC-like"/>
    <property type="match status" value="1"/>
</dbReference>
<dbReference type="GO" id="GO:0005886">
    <property type="term" value="C:plasma membrane"/>
    <property type="evidence" value="ECO:0007669"/>
    <property type="project" value="UniProtKB-SubCell"/>
</dbReference>
<dbReference type="InterPro" id="IPR011006">
    <property type="entry name" value="CheY-like_superfamily"/>
</dbReference>
<dbReference type="InterPro" id="IPR001789">
    <property type="entry name" value="Sig_transdc_resp-reg_receiver"/>
</dbReference>
<dbReference type="Proteomes" id="UP000260823">
    <property type="component" value="Unassembled WGS sequence"/>
</dbReference>
<keyword evidence="18" id="KW-1185">Reference proteome</keyword>
<dbReference type="SUPFAM" id="SSF47384">
    <property type="entry name" value="Homodimeric domain of signal transducing histidine kinase"/>
    <property type="match status" value="1"/>
</dbReference>
<keyword evidence="6" id="KW-0808">Transferase</keyword>
<comment type="caution">
    <text evidence="17">The sequence shown here is derived from an EMBL/GenBank/DDBJ whole genome shotgun (WGS) entry which is preliminary data.</text>
</comment>
<accession>A0A3E2NTC5</accession>
<dbReference type="SUPFAM" id="SSF63829">
    <property type="entry name" value="Calcium-dependent phosphotriesterase"/>
    <property type="match status" value="2"/>
</dbReference>
<dbReference type="Pfam" id="PF07494">
    <property type="entry name" value="Reg_prop"/>
    <property type="match status" value="6"/>
</dbReference>
<feature type="domain" description="Histidine kinase" evidence="15">
    <location>
        <begin position="890"/>
        <end position="1111"/>
    </location>
</feature>
<dbReference type="FunFam" id="1.10.287.130:FF:000003">
    <property type="entry name" value="Histidine kinase"/>
    <property type="match status" value="1"/>
</dbReference>
<dbReference type="SMART" id="SM00448">
    <property type="entry name" value="REC"/>
    <property type="match status" value="1"/>
</dbReference>
<keyword evidence="12" id="KW-0472">Membrane</keyword>
<evidence type="ECO:0000256" key="5">
    <source>
        <dbReference type="ARBA" id="ARBA00022553"/>
    </source>
</evidence>
<dbReference type="Pfam" id="PF07495">
    <property type="entry name" value="Y_Y_Y"/>
    <property type="match status" value="1"/>
</dbReference>
<feature type="coiled-coil region" evidence="14">
    <location>
        <begin position="835"/>
        <end position="883"/>
    </location>
</feature>
<dbReference type="InterPro" id="IPR036097">
    <property type="entry name" value="HisK_dim/P_sf"/>
</dbReference>
<dbReference type="Gene3D" id="2.60.40.10">
    <property type="entry name" value="Immunoglobulins"/>
    <property type="match status" value="1"/>
</dbReference>
<evidence type="ECO:0000256" key="4">
    <source>
        <dbReference type="ARBA" id="ARBA00022475"/>
    </source>
</evidence>
<dbReference type="CDD" id="cd00082">
    <property type="entry name" value="HisKA"/>
    <property type="match status" value="1"/>
</dbReference>
<dbReference type="Gene3D" id="3.30.565.10">
    <property type="entry name" value="Histidine kinase-like ATPase, C-terminal domain"/>
    <property type="match status" value="1"/>
</dbReference>
<dbReference type="Pfam" id="PF00512">
    <property type="entry name" value="HisKA"/>
    <property type="match status" value="1"/>
</dbReference>
<keyword evidence="14" id="KW-0175">Coiled coil</keyword>
<dbReference type="EC" id="2.7.13.3" evidence="3"/>
<evidence type="ECO:0000256" key="10">
    <source>
        <dbReference type="ARBA" id="ARBA00022840"/>
    </source>
</evidence>
<dbReference type="InterPro" id="IPR003661">
    <property type="entry name" value="HisK_dim/P_dom"/>
</dbReference>
<keyword evidence="11" id="KW-1133">Transmembrane helix</keyword>
<dbReference type="PROSITE" id="PS50109">
    <property type="entry name" value="HIS_KIN"/>
    <property type="match status" value="1"/>
</dbReference>
<dbReference type="InterPro" id="IPR004358">
    <property type="entry name" value="Sig_transdc_His_kin-like_C"/>
</dbReference>
<dbReference type="InterPro" id="IPR015943">
    <property type="entry name" value="WD40/YVTN_repeat-like_dom_sf"/>
</dbReference>
<gene>
    <name evidence="17" type="ORF">DYU05_01100</name>
</gene>
<dbReference type="GO" id="GO:0000155">
    <property type="term" value="F:phosphorelay sensor kinase activity"/>
    <property type="evidence" value="ECO:0007669"/>
    <property type="project" value="InterPro"/>
</dbReference>
<dbReference type="InterPro" id="IPR005467">
    <property type="entry name" value="His_kinase_dom"/>
</dbReference>
<organism evidence="17 18">
    <name type="scientific">Mucilaginibacter terrenus</name>
    <dbReference type="NCBI Taxonomy" id="2482727"/>
    <lineage>
        <taxon>Bacteria</taxon>
        <taxon>Pseudomonadati</taxon>
        <taxon>Bacteroidota</taxon>
        <taxon>Sphingobacteriia</taxon>
        <taxon>Sphingobacteriales</taxon>
        <taxon>Sphingobacteriaceae</taxon>
        <taxon>Mucilaginibacter</taxon>
    </lineage>
</organism>
<dbReference type="OrthoDB" id="9809670at2"/>
<evidence type="ECO:0000256" key="6">
    <source>
        <dbReference type="ARBA" id="ARBA00022679"/>
    </source>
</evidence>
<evidence type="ECO:0000256" key="3">
    <source>
        <dbReference type="ARBA" id="ARBA00012438"/>
    </source>
</evidence>
<dbReference type="InterPro" id="IPR013783">
    <property type="entry name" value="Ig-like_fold"/>
</dbReference>
<dbReference type="SMART" id="SM00388">
    <property type="entry name" value="HisKA"/>
    <property type="match status" value="1"/>
</dbReference>
<reference evidence="17 18" key="1">
    <citation type="submission" date="2018-08" db="EMBL/GenBank/DDBJ databases">
        <title>Mucilaginibacter terrae sp. nov., isolated from manganese diggings.</title>
        <authorList>
            <person name="Huang Y."/>
            <person name="Zhou Z."/>
        </authorList>
    </citation>
    <scope>NUCLEOTIDE SEQUENCE [LARGE SCALE GENOMIC DNA]</scope>
    <source>
        <strain evidence="17 18">ZH6</strain>
    </source>
</reference>
<dbReference type="Gene3D" id="3.40.50.2300">
    <property type="match status" value="1"/>
</dbReference>
<dbReference type="SUPFAM" id="SSF55874">
    <property type="entry name" value="ATPase domain of HSP90 chaperone/DNA topoisomerase II/histidine kinase"/>
    <property type="match status" value="1"/>
</dbReference>
<sequence>MSRIFLQLVKAFLLFLFSVFIISEANAQYQNAAPLYLTTNDGLSHSNVKSILKDKLGYMWFATDDGLDKFDGYSVKCYRHNPADKTSLRSNNISTIYQDGTGNLWVGTGGGLSLYNPATDSFINYNANENNKTTLSNDDVTAVLQDKSGKLWIATYSGLNLFDPKTKRFKRFLHERRKDYIPHHHVFSMAEDTEGQLWLATGGGLLRFDTNTGSYKSYNHRAGDPTSLIDDKTHTIAVSGNDVWVGTLGFGLDKLDKRTGVFTHYQKNGSPESIVDNSVFRLKLTAGNKMWVCTEGGLELLDKSTGVFDHSYNKMNNRINSINDVLESDNILWIATFETGVVRFDNNISLFRHILNQKNGSDELTNNHVLSFLEMGNELWVGTDGGGLNYFNKSTGKVSHDDAHVTASKVLSMVKDSKGQIWVGTYGDGLDLLAGKNKRIAHFGPGNLPNQISNVSVFALMMSDKGELWAGLDEGGINIIQNNHITKRFRYNKADTVHSLSNDDVRVIYQDSQKDIWIGTFDGLNRYVPETNSFEHFKGYNSGLTNNTISSVLEDSEHNLWIGTLGGGLNHFNRKTRKITGYQFRDGSSYSLICAILQDSKNFLWISTTEGLVRLNPKDGSIRHFALHNGLQGPEFSPSAGLVEPDGHLLFGGLNGFNIIDPNHLPVNARQPGIIISGFQIFDRSILPGSKELLLGQDGKSQAFKLDYKQSVFTIEFTALNYTLPELGKYAYRLRGFNDNWSYVGQQRKATYTNLDPGTYTFEVKAANSDGVWNDIPATVTIVIVAPFWMTWWFRISAAVFTLGLLYAFYRYRLNDVRHKKWELEQLVAQRTLEIKKQADELQDQSEELTAINEELQAQSEELMQQREQELEARKEAERANKAKSIFLATMSHEIRTPMNGVMGMASLLCQTNLDAEQREYAETIRISGESLINVINDILDFSKIESGQMMLDMHEFHLKQCIEEVIKLLANQAEKKGIALRFDIDTAIPPTLISDRLRLKQVLINLVGNAIKFTKEGAVTLRAKLLAKADGEVRVVFDVEDTGIGISSDRLARLFKPFSQGDSSITRRYGGTGLGLVICERLVSLLGGSMNIESEVNKGTVVTFSMQCKVNKASLAEHHPTPAQQPAETITPEFALAYPLNILVAEDNVINQKVIKQVLSKFGYQPVIVSNGREAVYAAAANDFDLVLMDVQMPEMDGLEATRAIRREQMHQPIIIAMTASAMPEDKVNCLNAGMNYFISKPIGFADLLVHLKKAFAGKVSVDGSSVIPH</sequence>
<dbReference type="Pfam" id="PF00072">
    <property type="entry name" value="Response_reg"/>
    <property type="match status" value="1"/>
</dbReference>
<keyword evidence="8" id="KW-0547">Nucleotide-binding</keyword>
<dbReference type="Gene3D" id="2.130.10.10">
    <property type="entry name" value="YVTN repeat-like/Quinoprotein amine dehydrogenase"/>
    <property type="match status" value="2"/>
</dbReference>
<evidence type="ECO:0000256" key="8">
    <source>
        <dbReference type="ARBA" id="ARBA00022741"/>
    </source>
</evidence>
<feature type="domain" description="Response regulatory" evidence="16">
    <location>
        <begin position="1142"/>
        <end position="1257"/>
    </location>
</feature>
<keyword evidence="7" id="KW-0812">Transmembrane</keyword>
<dbReference type="SUPFAM" id="SSF52172">
    <property type="entry name" value="CheY-like"/>
    <property type="match status" value="1"/>
</dbReference>
<dbReference type="GO" id="GO:0005524">
    <property type="term" value="F:ATP binding"/>
    <property type="evidence" value="ECO:0007669"/>
    <property type="project" value="UniProtKB-KW"/>
</dbReference>
<dbReference type="SUPFAM" id="SSF101898">
    <property type="entry name" value="NHL repeat"/>
    <property type="match status" value="1"/>
</dbReference>
<evidence type="ECO:0000256" key="2">
    <source>
        <dbReference type="ARBA" id="ARBA00004651"/>
    </source>
</evidence>
<evidence type="ECO:0000256" key="9">
    <source>
        <dbReference type="ARBA" id="ARBA00022777"/>
    </source>
</evidence>
<dbReference type="PANTHER" id="PTHR43547:SF2">
    <property type="entry name" value="HYBRID SIGNAL TRANSDUCTION HISTIDINE KINASE C"/>
    <property type="match status" value="1"/>
</dbReference>
<evidence type="ECO:0000313" key="18">
    <source>
        <dbReference type="Proteomes" id="UP000260823"/>
    </source>
</evidence>
<evidence type="ECO:0000256" key="14">
    <source>
        <dbReference type="SAM" id="Coils"/>
    </source>
</evidence>
<evidence type="ECO:0000313" key="17">
    <source>
        <dbReference type="EMBL" id="RFZ84258.1"/>
    </source>
</evidence>
<dbReference type="Gene3D" id="1.10.287.130">
    <property type="match status" value="1"/>
</dbReference>
<dbReference type="AlphaFoldDB" id="A0A3E2NTC5"/>
<dbReference type="PRINTS" id="PR00344">
    <property type="entry name" value="BCTRLSENSOR"/>
</dbReference>
<dbReference type="InterPro" id="IPR036890">
    <property type="entry name" value="HATPase_C_sf"/>
</dbReference>
<evidence type="ECO:0000256" key="1">
    <source>
        <dbReference type="ARBA" id="ARBA00000085"/>
    </source>
</evidence>
<comment type="subcellular location">
    <subcellularLocation>
        <location evidence="2">Cell membrane</location>
        <topology evidence="2">Multi-pass membrane protein</topology>
    </subcellularLocation>
</comment>
<keyword evidence="9" id="KW-0418">Kinase</keyword>
<evidence type="ECO:0000259" key="15">
    <source>
        <dbReference type="PROSITE" id="PS50109"/>
    </source>
</evidence>
<dbReference type="EMBL" id="QWDE01000001">
    <property type="protein sequence ID" value="RFZ84258.1"/>
    <property type="molecule type" value="Genomic_DNA"/>
</dbReference>
<evidence type="ECO:0000256" key="7">
    <source>
        <dbReference type="ARBA" id="ARBA00022692"/>
    </source>
</evidence>
<evidence type="ECO:0000256" key="11">
    <source>
        <dbReference type="ARBA" id="ARBA00022989"/>
    </source>
</evidence>
<dbReference type="FunFam" id="2.60.40.10:FF:000791">
    <property type="entry name" value="Two-component system sensor histidine kinase/response regulator"/>
    <property type="match status" value="1"/>
</dbReference>
<feature type="modified residue" description="4-aspartylphosphate" evidence="13">
    <location>
        <position position="1191"/>
    </location>
</feature>
<dbReference type="PANTHER" id="PTHR43547">
    <property type="entry name" value="TWO-COMPONENT HISTIDINE KINASE"/>
    <property type="match status" value="1"/>
</dbReference>
<dbReference type="InterPro" id="IPR003594">
    <property type="entry name" value="HATPase_dom"/>
</dbReference>
<dbReference type="CDD" id="cd00146">
    <property type="entry name" value="PKD"/>
    <property type="match status" value="1"/>
</dbReference>